<proteinExistence type="predicted"/>
<dbReference type="Proteomes" id="UP000284706">
    <property type="component" value="Unassembled WGS sequence"/>
</dbReference>
<evidence type="ECO:0000313" key="2">
    <source>
        <dbReference type="Proteomes" id="UP000284706"/>
    </source>
</evidence>
<name>A0A409WBD6_9AGAR</name>
<accession>A0A409WBD6</accession>
<organism evidence="1 2">
    <name type="scientific">Gymnopilus dilepis</name>
    <dbReference type="NCBI Taxonomy" id="231916"/>
    <lineage>
        <taxon>Eukaryota</taxon>
        <taxon>Fungi</taxon>
        <taxon>Dikarya</taxon>
        <taxon>Basidiomycota</taxon>
        <taxon>Agaricomycotina</taxon>
        <taxon>Agaricomycetes</taxon>
        <taxon>Agaricomycetidae</taxon>
        <taxon>Agaricales</taxon>
        <taxon>Agaricineae</taxon>
        <taxon>Hymenogastraceae</taxon>
        <taxon>Gymnopilus</taxon>
    </lineage>
</organism>
<reference evidence="1 2" key="1">
    <citation type="journal article" date="2018" name="Evol. Lett.">
        <title>Horizontal gene cluster transfer increased hallucinogenic mushroom diversity.</title>
        <authorList>
            <person name="Reynolds H.T."/>
            <person name="Vijayakumar V."/>
            <person name="Gluck-Thaler E."/>
            <person name="Korotkin H.B."/>
            <person name="Matheny P.B."/>
            <person name="Slot J.C."/>
        </authorList>
    </citation>
    <scope>NUCLEOTIDE SEQUENCE [LARGE SCALE GENOMIC DNA]</scope>
    <source>
        <strain evidence="1 2">SRW20</strain>
    </source>
</reference>
<sequence>MKAHEREDRVNLFHGALDSAEEACSRQDHVFATYAAIFGRSRFDAEPAKCRSYHRLVNRRLSLLCDVEKKVELLAAEVEERLSHLTVPNKRDDPFPLTPLTASVHRLCHDLSGITSRSPSVQAAKSSIGDRLGSLTFTLKEAKKRWKEASEKLPLDPVLEASSSTGIYQTG</sequence>
<dbReference type="InParanoid" id="A0A409WBD6"/>
<dbReference type="AlphaFoldDB" id="A0A409WBD6"/>
<comment type="caution">
    <text evidence="1">The sequence shown here is derived from an EMBL/GenBank/DDBJ whole genome shotgun (WGS) entry which is preliminary data.</text>
</comment>
<gene>
    <name evidence="1" type="ORF">CVT26_001239</name>
</gene>
<protein>
    <submittedName>
        <fullName evidence="1">Uncharacterized protein</fullName>
    </submittedName>
</protein>
<dbReference type="EMBL" id="NHYE01005225">
    <property type="protein sequence ID" value="PPQ75822.1"/>
    <property type="molecule type" value="Genomic_DNA"/>
</dbReference>
<evidence type="ECO:0000313" key="1">
    <source>
        <dbReference type="EMBL" id="PPQ75822.1"/>
    </source>
</evidence>
<keyword evidence="2" id="KW-1185">Reference proteome</keyword>